<reference evidence="4" key="1">
    <citation type="submission" date="2016-06" db="EMBL/GenBank/DDBJ databases">
        <authorList>
            <person name="Varghese N."/>
            <person name="Submissions Spin"/>
        </authorList>
    </citation>
    <scope>NUCLEOTIDE SEQUENCE [LARGE SCALE GENOMIC DNA]</scope>
    <source>
        <strain evidence="4">DSM 45161</strain>
    </source>
</reference>
<name>A0A1C5IL78_9ACTN</name>
<feature type="signal peptide" evidence="2">
    <location>
        <begin position="1"/>
        <end position="19"/>
    </location>
</feature>
<proteinExistence type="predicted"/>
<dbReference type="OrthoDB" id="3403464at2"/>
<organism evidence="3 4">
    <name type="scientific">Micromonospora coxensis</name>
    <dbReference type="NCBI Taxonomy" id="356852"/>
    <lineage>
        <taxon>Bacteria</taxon>
        <taxon>Bacillati</taxon>
        <taxon>Actinomycetota</taxon>
        <taxon>Actinomycetes</taxon>
        <taxon>Micromonosporales</taxon>
        <taxon>Micromonosporaceae</taxon>
        <taxon>Micromonospora</taxon>
    </lineage>
</organism>
<dbReference type="PROSITE" id="PS51257">
    <property type="entry name" value="PROKAR_LIPOPROTEIN"/>
    <property type="match status" value="1"/>
</dbReference>
<dbReference type="EMBL" id="LT607753">
    <property type="protein sequence ID" value="SCG58771.1"/>
    <property type="molecule type" value="Genomic_DNA"/>
</dbReference>
<evidence type="ECO:0000313" key="3">
    <source>
        <dbReference type="EMBL" id="SCG58771.1"/>
    </source>
</evidence>
<sequence>MQRITRIVAVLLVSGVLGACGTEQPPASSPAGPGGSATPSGSAPSTPTPTPSLSPSPGTTFDQAMTAWVRATYRGDHRYVGDCRDAEPGRGAVCAKREADVDGGVVHGVGAPRSEIDAYVYAREGAAGWRIVDEFTPSSEMYGPAVEPTPAWFAALGRD</sequence>
<keyword evidence="2" id="KW-0732">Signal</keyword>
<accession>A0A1C5IL78</accession>
<dbReference type="RefSeq" id="WP_088976480.1">
    <property type="nucleotide sequence ID" value="NZ_LT607753.1"/>
</dbReference>
<feature type="chain" id="PRO_5038937630" description="Lipoprotein" evidence="2">
    <location>
        <begin position="20"/>
        <end position="159"/>
    </location>
</feature>
<evidence type="ECO:0000256" key="2">
    <source>
        <dbReference type="SAM" id="SignalP"/>
    </source>
</evidence>
<evidence type="ECO:0008006" key="5">
    <source>
        <dbReference type="Google" id="ProtNLM"/>
    </source>
</evidence>
<keyword evidence="4" id="KW-1185">Reference proteome</keyword>
<evidence type="ECO:0000313" key="4">
    <source>
        <dbReference type="Proteomes" id="UP000198215"/>
    </source>
</evidence>
<protein>
    <recommendedName>
        <fullName evidence="5">Lipoprotein</fullName>
    </recommendedName>
</protein>
<feature type="compositionally biased region" description="Low complexity" evidence="1">
    <location>
        <begin position="22"/>
        <end position="45"/>
    </location>
</feature>
<dbReference type="Proteomes" id="UP000198215">
    <property type="component" value="Chromosome I"/>
</dbReference>
<evidence type="ECO:0000256" key="1">
    <source>
        <dbReference type="SAM" id="MobiDB-lite"/>
    </source>
</evidence>
<feature type="region of interest" description="Disordered" evidence="1">
    <location>
        <begin position="22"/>
        <end position="61"/>
    </location>
</feature>
<dbReference type="AlphaFoldDB" id="A0A1C5IL78"/>
<gene>
    <name evidence="3" type="ORF">GA0070614_2956</name>
</gene>